<dbReference type="PANTHER" id="PTHR22990">
    <property type="entry name" value="F-BOX ONLY PROTEIN"/>
    <property type="match status" value="1"/>
</dbReference>
<dbReference type="InterPro" id="IPR022441">
    <property type="entry name" value="Para_beta_helix_rpt-2"/>
</dbReference>
<accession>A0AAP5I6N4</accession>
<keyword evidence="7" id="KW-1185">Reference proteome</keyword>
<dbReference type="Gene3D" id="2.160.20.10">
    <property type="entry name" value="Single-stranded right-handed beta-helix, Pectin lyase-like"/>
    <property type="match status" value="1"/>
</dbReference>
<dbReference type="EMBL" id="JAALHA020000005">
    <property type="protein sequence ID" value="MDR9895709.1"/>
    <property type="molecule type" value="Genomic_DNA"/>
</dbReference>
<evidence type="ECO:0000256" key="2">
    <source>
        <dbReference type="ARBA" id="ARBA00022737"/>
    </source>
</evidence>
<dbReference type="InterPro" id="IPR011050">
    <property type="entry name" value="Pectin_lyase_fold/virulence"/>
</dbReference>
<feature type="compositionally biased region" description="Low complexity" evidence="4">
    <location>
        <begin position="400"/>
        <end position="414"/>
    </location>
</feature>
<comment type="caution">
    <text evidence="6">The sequence shown here is derived from an EMBL/GenBank/DDBJ whole genome shotgun (WGS) entry which is preliminary data.</text>
</comment>
<reference evidence="7" key="1">
    <citation type="journal article" date="2021" name="Science">
        <title>Hunting the eagle killer: A cyanobacterial neurotoxin causes vacuolar myelinopathy.</title>
        <authorList>
            <person name="Breinlinger S."/>
            <person name="Phillips T.J."/>
            <person name="Haram B.N."/>
            <person name="Mares J."/>
            <person name="Martinez Yerena J.A."/>
            <person name="Hrouzek P."/>
            <person name="Sobotka R."/>
            <person name="Henderson W.M."/>
            <person name="Schmieder P."/>
            <person name="Williams S.M."/>
            <person name="Lauderdale J.D."/>
            <person name="Wilde H.D."/>
            <person name="Gerrin W."/>
            <person name="Kust A."/>
            <person name="Washington J.W."/>
            <person name="Wagner C."/>
            <person name="Geier B."/>
            <person name="Liebeke M."/>
            <person name="Enke H."/>
            <person name="Niedermeyer T.H.J."/>
            <person name="Wilde S.B."/>
        </authorList>
    </citation>
    <scope>NUCLEOTIDE SEQUENCE [LARGE SCALE GENOMIC DNA]</scope>
    <source>
        <strain evidence="7">Thurmond2011</strain>
    </source>
</reference>
<keyword evidence="3" id="KW-0833">Ubl conjugation pathway</keyword>
<dbReference type="AlphaFoldDB" id="A0AAP5I6N4"/>
<dbReference type="InterPro" id="IPR051550">
    <property type="entry name" value="SCF-Subunits/Alg-Epimerases"/>
</dbReference>
<comment type="pathway">
    <text evidence="1">Protein modification; protein ubiquitination.</text>
</comment>
<evidence type="ECO:0000313" key="6">
    <source>
        <dbReference type="EMBL" id="MDR9895709.1"/>
    </source>
</evidence>
<protein>
    <submittedName>
        <fullName evidence="6">DUF1565 domain-containing protein</fullName>
    </submittedName>
</protein>
<evidence type="ECO:0000313" key="7">
    <source>
        <dbReference type="Proteomes" id="UP000667802"/>
    </source>
</evidence>
<feature type="compositionally biased region" description="Polar residues" evidence="4">
    <location>
        <begin position="431"/>
        <end position="483"/>
    </location>
</feature>
<dbReference type="InterPro" id="IPR006626">
    <property type="entry name" value="PbH1"/>
</dbReference>
<dbReference type="InterPro" id="IPR011459">
    <property type="entry name" value="DUF1565"/>
</dbReference>
<dbReference type="PANTHER" id="PTHR22990:SF15">
    <property type="entry name" value="F-BOX ONLY PROTEIN 10"/>
    <property type="match status" value="1"/>
</dbReference>
<dbReference type="SMART" id="SM00710">
    <property type="entry name" value="PbH1"/>
    <property type="match status" value="6"/>
</dbReference>
<dbReference type="Pfam" id="PF07602">
    <property type="entry name" value="DUF1565"/>
    <property type="match status" value="1"/>
</dbReference>
<sequence length="760" mass="81555">MFHLNIFPKSCKINFASAKLNPLCDPPYRCLELRTFSIFNGSVSFCTTSIALANIVFFATNIDAVMAQTPIASKELQASAKTMSQVNVLFVNPSVGDDKVGNADERTPLKTITRALQSAKPNTVIILSKGTYSAENGERFPLMLKPGVSIQGDQGNKGRDIVIAGGGDYLSRTFGGKNVTVVGADQARLTGVTVTNSNRRGYGLWIEYTSPIVAANTFTGNTQDGISITGNSQASVRNNHFERNGANGITITGNSRPEVRENVFQQTGFGINIAQNAQPMLIGNRIQNNRSGIVVQANSHPVLRNNLIQDNKEDGLVAISQATPDLGSPTEPGQNEFRNNKRYDINASAAKQMISAYGNTLRSDRITGQVDTNTKTATQITGTTAASASPTIPLSISFERSSNSRNLPNNSSSRKQYLSQQPKALPEPVASVNQKPSISNSKYTDFPSPTNLTTNSNKQPLKVNPSNNRQAATDKPNTSQLNYVQIPPVTVEFSASKATTVPPAQPPSSQGKQIAVAPGALQRLNSPRQSLPVESAPVQPPSSQGKQIAVAPGALQRLNSPRQSLPVESAPVQPPSSQGKQIAVAPGAIQRLNSPKQSLVVESAPIQPPNNQWQHSGSIQRLNSPKQSLPVESAPIQPPSSRWQELPVVDGAPIPNYNAATDNSSSTQMPVPPTVIVTYNNQPSPRVTNVGQINLRYRVVVAAGSQQDEELVKFIAPGAFHTVWHSQEVMQVGVFTSRYNADNMLKLLSGKGLRAMVEPI</sequence>
<evidence type="ECO:0000256" key="1">
    <source>
        <dbReference type="ARBA" id="ARBA00004906"/>
    </source>
</evidence>
<evidence type="ECO:0000256" key="4">
    <source>
        <dbReference type="SAM" id="MobiDB-lite"/>
    </source>
</evidence>
<proteinExistence type="predicted"/>
<evidence type="ECO:0000256" key="3">
    <source>
        <dbReference type="ARBA" id="ARBA00022786"/>
    </source>
</evidence>
<feature type="compositionally biased region" description="Polar residues" evidence="4">
    <location>
        <begin position="609"/>
        <end position="627"/>
    </location>
</feature>
<organism evidence="6 7">
    <name type="scientific">Aetokthonos hydrillicola Thurmond2011</name>
    <dbReference type="NCBI Taxonomy" id="2712845"/>
    <lineage>
        <taxon>Bacteria</taxon>
        <taxon>Bacillati</taxon>
        <taxon>Cyanobacteriota</taxon>
        <taxon>Cyanophyceae</taxon>
        <taxon>Nostocales</taxon>
        <taxon>Hapalosiphonaceae</taxon>
        <taxon>Aetokthonos</taxon>
    </lineage>
</organism>
<dbReference type="InterPro" id="IPR012334">
    <property type="entry name" value="Pectin_lyas_fold"/>
</dbReference>
<dbReference type="Proteomes" id="UP000667802">
    <property type="component" value="Unassembled WGS sequence"/>
</dbReference>
<keyword evidence="2" id="KW-0677">Repeat</keyword>
<dbReference type="SUPFAM" id="SSF51126">
    <property type="entry name" value="Pectin lyase-like"/>
    <property type="match status" value="1"/>
</dbReference>
<feature type="domain" description="DUF1565" evidence="5">
    <location>
        <begin position="96"/>
        <end position="361"/>
    </location>
</feature>
<name>A0AAP5I6N4_9CYAN</name>
<gene>
    <name evidence="6" type="ORF">G7B40_014205</name>
</gene>
<feature type="region of interest" description="Disordered" evidence="4">
    <location>
        <begin position="606"/>
        <end position="642"/>
    </location>
</feature>
<feature type="region of interest" description="Disordered" evidence="4">
    <location>
        <begin position="398"/>
        <end position="483"/>
    </location>
</feature>
<dbReference type="NCBIfam" id="TIGR03804">
    <property type="entry name" value="para_beta_helix"/>
    <property type="match status" value="2"/>
</dbReference>
<evidence type="ECO:0000259" key="5">
    <source>
        <dbReference type="Pfam" id="PF07602"/>
    </source>
</evidence>